<dbReference type="GO" id="GO:0016746">
    <property type="term" value="F:acyltransferase activity"/>
    <property type="evidence" value="ECO:0007669"/>
    <property type="project" value="UniProtKB-UniRule"/>
</dbReference>
<dbReference type="GO" id="GO:0031640">
    <property type="term" value="P:killing of cells of another organism"/>
    <property type="evidence" value="ECO:0007669"/>
    <property type="project" value="UniProtKB-KW"/>
</dbReference>
<dbReference type="EC" id="2.3.1.-" evidence="2"/>
<dbReference type="GO" id="GO:0009404">
    <property type="term" value="P:toxin metabolic process"/>
    <property type="evidence" value="ECO:0007669"/>
    <property type="project" value="UniProtKB-UniRule"/>
</dbReference>
<evidence type="ECO:0000313" key="3">
    <source>
        <dbReference type="EMBL" id="KKJ76821.1"/>
    </source>
</evidence>
<evidence type="ECO:0000256" key="2">
    <source>
        <dbReference type="RuleBase" id="RU368102"/>
    </source>
</evidence>
<comment type="similarity">
    <text evidence="1 2">Belongs to the RTX toxin acyltransferase family.</text>
</comment>
<dbReference type="STRING" id="1549748.WH95_10985"/>
<dbReference type="AlphaFoldDB" id="A0A0M2R582"/>
<dbReference type="PRINTS" id="PR01489">
    <property type="entry name" value="RTXTOXINC"/>
</dbReference>
<keyword evidence="2" id="KW-0963">Cytoplasm</keyword>
<evidence type="ECO:0000256" key="1">
    <source>
        <dbReference type="ARBA" id="ARBA00005686"/>
    </source>
</evidence>
<comment type="subcellular location">
    <subcellularLocation>
        <location evidence="2">Cytoplasm</location>
    </subcellularLocation>
</comment>
<dbReference type="Pfam" id="PF02794">
    <property type="entry name" value="HlyC"/>
    <property type="match status" value="1"/>
</dbReference>
<dbReference type="Proteomes" id="UP000034491">
    <property type="component" value="Unassembled WGS sequence"/>
</dbReference>
<comment type="function">
    <text evidence="2">Involved in fatty acylation of protoxin at internal lysine residues, thereby converting it to the active toxin.</text>
</comment>
<keyword evidence="2" id="KW-0204">Cytolysis</keyword>
<keyword evidence="2" id="KW-0012">Acyltransferase</keyword>
<keyword evidence="2" id="KW-0808">Transferase</keyword>
<keyword evidence="4" id="KW-1185">Reference proteome</keyword>
<proteinExistence type="inferred from homology"/>
<dbReference type="GO" id="GO:0005737">
    <property type="term" value="C:cytoplasm"/>
    <property type="evidence" value="ECO:0007669"/>
    <property type="project" value="UniProtKB-SubCell"/>
</dbReference>
<reference evidence="3 4" key="1">
    <citation type="submission" date="2015-03" db="EMBL/GenBank/DDBJ databases">
        <title>Genome sequence of Kiloniella sp. P1-1, isolated from the gut microflora of Pacific white shrimp, Penaeus vannamei.</title>
        <authorList>
            <person name="Shao Z."/>
            <person name="Wang L."/>
            <person name="Li X."/>
        </authorList>
    </citation>
    <scope>NUCLEOTIDE SEQUENCE [LARGE SCALE GENOMIC DNA]</scope>
    <source>
        <strain evidence="3 4">P1-1</strain>
    </source>
</reference>
<sequence>MTSAQNTETTAQQEQPGPVEMLGQISWLMMQSPAHKHFFYADAEWLIMPALIQKQFRVFRKDGQPVAYASWAHLNEEAEQRIMQGIIRLKPSEWNAGDRLWLIDLVAPFGGEEEILQQLREQVFKEEKIKTLQPAPDGNGMAVVEW</sequence>
<protein>
    <recommendedName>
        <fullName evidence="2">RTX toxin-activating lysine-acyltransferase</fullName>
        <ecNumber evidence="2">2.3.1.-</ecNumber>
    </recommendedName>
</protein>
<dbReference type="EMBL" id="LANI01000010">
    <property type="protein sequence ID" value="KKJ76821.1"/>
    <property type="molecule type" value="Genomic_DNA"/>
</dbReference>
<comment type="caution">
    <text evidence="3">The sequence shown here is derived from an EMBL/GenBank/DDBJ whole genome shotgun (WGS) entry which is preliminary data.</text>
</comment>
<accession>A0A0M2R582</accession>
<gene>
    <name evidence="3" type="ORF">WH95_10985</name>
</gene>
<name>A0A0M2R582_9PROT</name>
<dbReference type="InterPro" id="IPR003996">
    <property type="entry name" value="RTX_toxin-activating_protC_bac"/>
</dbReference>
<evidence type="ECO:0000313" key="4">
    <source>
        <dbReference type="Proteomes" id="UP000034491"/>
    </source>
</evidence>
<organism evidence="3 4">
    <name type="scientific">Kiloniella litopenaei</name>
    <dbReference type="NCBI Taxonomy" id="1549748"/>
    <lineage>
        <taxon>Bacteria</taxon>
        <taxon>Pseudomonadati</taxon>
        <taxon>Pseudomonadota</taxon>
        <taxon>Alphaproteobacteria</taxon>
        <taxon>Rhodospirillales</taxon>
        <taxon>Kiloniellaceae</taxon>
        <taxon>Kiloniella</taxon>
    </lineage>
</organism>